<evidence type="ECO:0000313" key="3">
    <source>
        <dbReference type="Proteomes" id="UP001597419"/>
    </source>
</evidence>
<accession>A0ABW5GJ05</accession>
<sequence>MSFTPGSKSKQAEDDYCTIRKNAAADEDLRASLPGGPPQASPVATSTSGGAGYQVDPEGLAAQIRAFEALRNQSQAMQQQLREAAGHATPPSLDPPAVRQAMAARDSLLSAADQNKAMAMYAQGLIDSMRKANGTYAQRDEDVSATLRHYEDNTVALFGKDAGR</sequence>
<proteinExistence type="predicted"/>
<feature type="region of interest" description="Disordered" evidence="1">
    <location>
        <begin position="1"/>
        <end position="55"/>
    </location>
</feature>
<reference evidence="3" key="1">
    <citation type="journal article" date="2019" name="Int. J. Syst. Evol. Microbiol.">
        <title>The Global Catalogue of Microorganisms (GCM) 10K type strain sequencing project: providing services to taxonomists for standard genome sequencing and annotation.</title>
        <authorList>
            <consortium name="The Broad Institute Genomics Platform"/>
            <consortium name="The Broad Institute Genome Sequencing Center for Infectious Disease"/>
            <person name="Wu L."/>
            <person name="Ma J."/>
        </authorList>
    </citation>
    <scope>NUCLEOTIDE SEQUENCE [LARGE SCALE GENOMIC DNA]</scope>
    <source>
        <strain evidence="3">CGMCC 4.7643</strain>
    </source>
</reference>
<organism evidence="2 3">
    <name type="scientific">Amycolatopsis samaneae</name>
    <dbReference type="NCBI Taxonomy" id="664691"/>
    <lineage>
        <taxon>Bacteria</taxon>
        <taxon>Bacillati</taxon>
        <taxon>Actinomycetota</taxon>
        <taxon>Actinomycetes</taxon>
        <taxon>Pseudonocardiales</taxon>
        <taxon>Pseudonocardiaceae</taxon>
        <taxon>Amycolatopsis</taxon>
    </lineage>
</organism>
<evidence type="ECO:0000256" key="1">
    <source>
        <dbReference type="SAM" id="MobiDB-lite"/>
    </source>
</evidence>
<name>A0ABW5GJ05_9PSEU</name>
<dbReference type="EMBL" id="JBHUKU010000009">
    <property type="protein sequence ID" value="MFD2460823.1"/>
    <property type="molecule type" value="Genomic_DNA"/>
</dbReference>
<dbReference type="Proteomes" id="UP001597419">
    <property type="component" value="Unassembled WGS sequence"/>
</dbReference>
<evidence type="ECO:0008006" key="4">
    <source>
        <dbReference type="Google" id="ProtNLM"/>
    </source>
</evidence>
<gene>
    <name evidence="2" type="ORF">ACFSYJ_19610</name>
</gene>
<keyword evidence="3" id="KW-1185">Reference proteome</keyword>
<dbReference type="RefSeq" id="WP_345394437.1">
    <property type="nucleotide sequence ID" value="NZ_BAABHG010000006.1"/>
</dbReference>
<feature type="region of interest" description="Disordered" evidence="1">
    <location>
        <begin position="74"/>
        <end position="96"/>
    </location>
</feature>
<protein>
    <recommendedName>
        <fullName evidence="4">PE domain-containing protein</fullName>
    </recommendedName>
</protein>
<comment type="caution">
    <text evidence="2">The sequence shown here is derived from an EMBL/GenBank/DDBJ whole genome shotgun (WGS) entry which is preliminary data.</text>
</comment>
<evidence type="ECO:0000313" key="2">
    <source>
        <dbReference type="EMBL" id="MFD2460823.1"/>
    </source>
</evidence>